<gene>
    <name evidence="2" type="ORF">N864_07210</name>
</gene>
<protein>
    <submittedName>
        <fullName evidence="2">Uncharacterized protein</fullName>
    </submittedName>
</protein>
<name>W9GMT5_9MICO</name>
<feature type="compositionally biased region" description="Low complexity" evidence="1">
    <location>
        <begin position="100"/>
        <end position="115"/>
    </location>
</feature>
<dbReference type="AlphaFoldDB" id="W9GMT5"/>
<dbReference type="EMBL" id="AWQS01000012">
    <property type="protein sequence ID" value="EWT07420.1"/>
    <property type="molecule type" value="Genomic_DNA"/>
</dbReference>
<evidence type="ECO:0000313" key="3">
    <source>
        <dbReference type="Proteomes" id="UP000019494"/>
    </source>
</evidence>
<evidence type="ECO:0000313" key="2">
    <source>
        <dbReference type="EMBL" id="EWT07420.1"/>
    </source>
</evidence>
<keyword evidence="3" id="KW-1185">Reference proteome</keyword>
<dbReference type="Proteomes" id="UP000019494">
    <property type="component" value="Unassembled WGS sequence"/>
</dbReference>
<comment type="caution">
    <text evidence="2">The sequence shown here is derived from an EMBL/GenBank/DDBJ whole genome shotgun (WGS) entry which is preliminary data.</text>
</comment>
<proteinExistence type="predicted"/>
<feature type="region of interest" description="Disordered" evidence="1">
    <location>
        <begin position="70"/>
        <end position="125"/>
    </location>
</feature>
<organism evidence="2 3">
    <name type="scientific">Intrasporangium chromatireducens Q5-1</name>
    <dbReference type="NCBI Taxonomy" id="584657"/>
    <lineage>
        <taxon>Bacteria</taxon>
        <taxon>Bacillati</taxon>
        <taxon>Actinomycetota</taxon>
        <taxon>Actinomycetes</taxon>
        <taxon>Micrococcales</taxon>
        <taxon>Intrasporangiaceae</taxon>
        <taxon>Intrasporangium</taxon>
    </lineage>
</organism>
<reference evidence="3" key="1">
    <citation type="submission" date="2013-08" db="EMBL/GenBank/DDBJ databases">
        <title>Intrasporangium oryzae NRRL B-24470.</title>
        <authorList>
            <person name="Liu H."/>
            <person name="Wang G."/>
        </authorList>
    </citation>
    <scope>NUCLEOTIDE SEQUENCE [LARGE SCALE GENOMIC DNA]</scope>
    <source>
        <strain evidence="3">Q5-1</strain>
    </source>
</reference>
<accession>W9GMT5</accession>
<sequence length="125" mass="13421">MDFPEIWPQLSPSSRAWLIAHNGEPLPDDMVGEILRVAGGEPDPRWWTGASTEGETQLTDEAVDWIETAANDEEGRAQRSAPIRSIAGHAYPGTETDGDSAPSPASSLSRPTTRSRTAHGSIVLT</sequence>
<evidence type="ECO:0000256" key="1">
    <source>
        <dbReference type="SAM" id="MobiDB-lite"/>
    </source>
</evidence>